<dbReference type="PANTHER" id="PTHR13789">
    <property type="entry name" value="MONOOXYGENASE"/>
    <property type="match status" value="1"/>
</dbReference>
<keyword evidence="6" id="KW-1185">Reference proteome</keyword>
<comment type="caution">
    <text evidence="5">The sequence shown here is derived from an EMBL/GenBank/DDBJ whole genome shotgun (WGS) entry which is preliminary data.</text>
</comment>
<organism evidence="5 6">
    <name type="scientific">Methylobacterium crusticola</name>
    <dbReference type="NCBI Taxonomy" id="1697972"/>
    <lineage>
        <taxon>Bacteria</taxon>
        <taxon>Pseudomonadati</taxon>
        <taxon>Pseudomonadota</taxon>
        <taxon>Alphaproteobacteria</taxon>
        <taxon>Hyphomicrobiales</taxon>
        <taxon>Methylobacteriaceae</taxon>
        <taxon>Methylobacterium</taxon>
    </lineage>
</organism>
<dbReference type="SUPFAM" id="SSF51905">
    <property type="entry name" value="FAD/NAD(P)-binding domain"/>
    <property type="match status" value="1"/>
</dbReference>
<dbReference type="InterPro" id="IPR050493">
    <property type="entry name" value="FAD-dep_Monooxygenase_BioMet"/>
</dbReference>
<dbReference type="InterPro" id="IPR002938">
    <property type="entry name" value="FAD-bd"/>
</dbReference>
<evidence type="ECO:0000256" key="2">
    <source>
        <dbReference type="ARBA" id="ARBA00023033"/>
    </source>
</evidence>
<dbReference type="EMBL" id="BPQH01000023">
    <property type="protein sequence ID" value="GJD52949.1"/>
    <property type="molecule type" value="Genomic_DNA"/>
</dbReference>
<accession>A0ABQ4R6V1</accession>
<name>A0ABQ4R6V1_9HYPH</name>
<evidence type="ECO:0000256" key="3">
    <source>
        <dbReference type="SAM" id="MobiDB-lite"/>
    </source>
</evidence>
<reference evidence="5" key="1">
    <citation type="journal article" date="2021" name="Front. Microbiol.">
        <title>Comprehensive Comparative Genomics and Phenotyping of Methylobacterium Species.</title>
        <authorList>
            <person name="Alessa O."/>
            <person name="Ogura Y."/>
            <person name="Fujitani Y."/>
            <person name="Takami H."/>
            <person name="Hayashi T."/>
            <person name="Sahin N."/>
            <person name="Tani A."/>
        </authorList>
    </citation>
    <scope>NUCLEOTIDE SEQUENCE</scope>
    <source>
        <strain evidence="5">KCTC 52305</strain>
    </source>
</reference>
<dbReference type="RefSeq" id="WP_128562410.1">
    <property type="nucleotide sequence ID" value="NZ_BPQH01000023.1"/>
</dbReference>
<dbReference type="InterPro" id="IPR036188">
    <property type="entry name" value="FAD/NAD-bd_sf"/>
</dbReference>
<evidence type="ECO:0000259" key="4">
    <source>
        <dbReference type="Pfam" id="PF01494"/>
    </source>
</evidence>
<proteinExistence type="predicted"/>
<evidence type="ECO:0000256" key="1">
    <source>
        <dbReference type="ARBA" id="ARBA00023002"/>
    </source>
</evidence>
<dbReference type="PANTHER" id="PTHR13789:SF309">
    <property type="entry name" value="PUTATIVE (AFU_ORTHOLOGUE AFUA_6G14510)-RELATED"/>
    <property type="match status" value="1"/>
</dbReference>
<dbReference type="Pfam" id="PF01494">
    <property type="entry name" value="FAD_binding_3"/>
    <property type="match status" value="1"/>
</dbReference>
<evidence type="ECO:0000313" key="5">
    <source>
        <dbReference type="EMBL" id="GJD52949.1"/>
    </source>
</evidence>
<dbReference type="Gene3D" id="3.30.9.10">
    <property type="entry name" value="D-Amino Acid Oxidase, subunit A, domain 2"/>
    <property type="match status" value="1"/>
</dbReference>
<reference evidence="5" key="2">
    <citation type="submission" date="2021-08" db="EMBL/GenBank/DDBJ databases">
        <authorList>
            <person name="Tani A."/>
            <person name="Ola A."/>
            <person name="Ogura Y."/>
            <person name="Katsura K."/>
            <person name="Hayashi T."/>
        </authorList>
    </citation>
    <scope>NUCLEOTIDE SEQUENCE</scope>
    <source>
        <strain evidence="5">KCTC 52305</strain>
    </source>
</reference>
<sequence length="369" mass="39258">MSRRAEIAGAGFAGLAAAAMLARRGWSVRVHEAADAPRSVGAGIYVYAFAQEVLRQIGAFADFDAHAFAPTSRTIYVDGAARSTTPTDGLYRTTTRAVLHRAVLDAARRAGVEVATRSRAVGAEAGGVLSLEDGRSLEADLVVAADGVRASVAHRLGLTIARTQHQNGITRVLLDRTGMRGPAWDGIRDYYDYRTRPLRVLYTPCGPDAFYFCLMAPSRDGQATRVPVEIALWAEAFPALAPALGRIGPSGRHDRYTTTRLPRWSRGRVAVVGDAAHAMPSSLGQGAGVSMLNAVRMAEAVDAAEDVEAGLAGWEASLRPVVEQWQREAEGVSRRRSLGEAVHPGGDLPGERPGDLPPIPSPIPLETAP</sequence>
<feature type="domain" description="FAD-binding" evidence="4">
    <location>
        <begin position="7"/>
        <end position="306"/>
    </location>
</feature>
<dbReference type="PRINTS" id="PR00420">
    <property type="entry name" value="RNGMNOXGNASE"/>
</dbReference>
<protein>
    <submittedName>
        <fullName evidence="5">2-heptyl-3-hydroxy-4(1H)-quinolone synthase AqdB1</fullName>
    </submittedName>
</protein>
<feature type="region of interest" description="Disordered" evidence="3">
    <location>
        <begin position="326"/>
        <end position="369"/>
    </location>
</feature>
<dbReference type="Gene3D" id="3.50.50.60">
    <property type="entry name" value="FAD/NAD(P)-binding domain"/>
    <property type="match status" value="1"/>
</dbReference>
<gene>
    <name evidence="5" type="primary">aqdB1</name>
    <name evidence="5" type="ORF">OPKNFCMD_5717</name>
</gene>
<evidence type="ECO:0000313" key="6">
    <source>
        <dbReference type="Proteomes" id="UP001055167"/>
    </source>
</evidence>
<keyword evidence="1" id="KW-0560">Oxidoreductase</keyword>
<keyword evidence="2" id="KW-0503">Monooxygenase</keyword>
<dbReference type="Proteomes" id="UP001055167">
    <property type="component" value="Unassembled WGS sequence"/>
</dbReference>